<accession>A0A7J9BPS6</accession>
<dbReference type="OrthoDB" id="994747at2759"/>
<organism evidence="1 2">
    <name type="scientific">Gossypium gossypioides</name>
    <name type="common">Mexican cotton</name>
    <name type="synonym">Selera gossypioides</name>
    <dbReference type="NCBI Taxonomy" id="34282"/>
    <lineage>
        <taxon>Eukaryota</taxon>
        <taxon>Viridiplantae</taxon>
        <taxon>Streptophyta</taxon>
        <taxon>Embryophyta</taxon>
        <taxon>Tracheophyta</taxon>
        <taxon>Spermatophyta</taxon>
        <taxon>Magnoliopsida</taxon>
        <taxon>eudicotyledons</taxon>
        <taxon>Gunneridae</taxon>
        <taxon>Pentapetalae</taxon>
        <taxon>rosids</taxon>
        <taxon>malvids</taxon>
        <taxon>Malvales</taxon>
        <taxon>Malvaceae</taxon>
        <taxon>Malvoideae</taxon>
        <taxon>Gossypium</taxon>
    </lineage>
</organism>
<keyword evidence="2" id="KW-1185">Reference proteome</keyword>
<reference evidence="1 2" key="1">
    <citation type="journal article" date="2019" name="Genome Biol. Evol.">
        <title>Insights into the evolution of the New World diploid cottons (Gossypium, subgenus Houzingenia) based on genome sequencing.</title>
        <authorList>
            <person name="Grover C.E."/>
            <person name="Arick M.A. 2nd"/>
            <person name="Thrash A."/>
            <person name="Conover J.L."/>
            <person name="Sanders W.S."/>
            <person name="Peterson D.G."/>
            <person name="Frelichowski J.E."/>
            <person name="Scheffler J.A."/>
            <person name="Scheffler B.E."/>
            <person name="Wendel J.F."/>
        </authorList>
    </citation>
    <scope>NUCLEOTIDE SEQUENCE [LARGE SCALE GENOMIC DNA]</scope>
    <source>
        <strain evidence="1">5</strain>
        <tissue evidence="1">Leaf</tissue>
    </source>
</reference>
<dbReference type="AlphaFoldDB" id="A0A7J9BPS6"/>
<name>A0A7J9BPS6_GOSGO</name>
<gene>
    <name evidence="1" type="ORF">Gogos_011564</name>
</gene>
<protein>
    <submittedName>
        <fullName evidence="1">Uncharacterized protein</fullName>
    </submittedName>
</protein>
<dbReference type="EMBL" id="JABEZY010000005">
    <property type="protein sequence ID" value="MBA0738160.1"/>
    <property type="molecule type" value="Genomic_DNA"/>
</dbReference>
<comment type="caution">
    <text evidence="1">The sequence shown here is derived from an EMBL/GenBank/DDBJ whole genome shotgun (WGS) entry which is preliminary data.</text>
</comment>
<dbReference type="Proteomes" id="UP000593579">
    <property type="component" value="Unassembled WGS sequence"/>
</dbReference>
<evidence type="ECO:0000313" key="1">
    <source>
        <dbReference type="EMBL" id="MBA0738160.1"/>
    </source>
</evidence>
<sequence length="107" mass="12095">MKKVQFKEGDGEDHVDMVVDLDSLPKVSWKQMLMGERGSVHEEGSRSSALDIVEDLKFLEGDVKKLHSQWNSGDKVFGSYPTAPFQGYGDNSCGEVFGEKYWIHRLV</sequence>
<proteinExistence type="predicted"/>
<evidence type="ECO:0000313" key="2">
    <source>
        <dbReference type="Proteomes" id="UP000593579"/>
    </source>
</evidence>